<dbReference type="InterPro" id="IPR029058">
    <property type="entry name" value="AB_hydrolase_fold"/>
</dbReference>
<evidence type="ECO:0000256" key="1">
    <source>
        <dbReference type="ARBA" id="ARBA00022801"/>
    </source>
</evidence>
<evidence type="ECO:0000313" key="6">
    <source>
        <dbReference type="Proteomes" id="UP000435112"/>
    </source>
</evidence>
<evidence type="ECO:0000313" key="5">
    <source>
        <dbReference type="Proteomes" id="UP000429607"/>
    </source>
</evidence>
<proteinExistence type="predicted"/>
<dbReference type="GO" id="GO:0016790">
    <property type="term" value="F:thiolester hydrolase activity"/>
    <property type="evidence" value="ECO:0007669"/>
    <property type="project" value="TreeGrafter"/>
</dbReference>
<dbReference type="Proteomes" id="UP000435112">
    <property type="component" value="Unassembled WGS sequence"/>
</dbReference>
<keyword evidence="2" id="KW-0732">Signal</keyword>
<dbReference type="PANTHER" id="PTHR11247:SF8">
    <property type="entry name" value="PALMITOYL-PROTEIN THIOESTERASE 1"/>
    <property type="match status" value="1"/>
</dbReference>
<dbReference type="AlphaFoldDB" id="A0A6A3MYN1"/>
<dbReference type="FunFam" id="3.40.50.1820:FF:000300">
    <property type="entry name" value="Lysosomal thioesterase PPT2-B"/>
    <property type="match status" value="1"/>
</dbReference>
<dbReference type="Gene3D" id="3.40.50.1820">
    <property type="entry name" value="alpha/beta hydrolase"/>
    <property type="match status" value="1"/>
</dbReference>
<sequence length="364" mass="39522">MFSVRTLLVVAAAAFVGSAAANEAAESAKLPVFFFHGATGNKTNGAVIEANLTAEGRTYVALDFCQNACSVRTALSDQVQLAIKQIQGIVDKDTATYANGYHFLAHSQGGSVARGVIEEMDGHNVHSFISMAGDGNGNFFGPQASDAVPLQVLLQALGPYAIDATVFNFTKYEADSTTWKGKFQRDLIELVTTNEDLQGKSSIANIMTPPLETAALTNWLKIDPFLPKVNNLQDCGSDATCMADQKRRKTNFSKLKAAHFFASPQDDIQSPWQSCVLGKYSTVASLDEVETKFADFTIVDMKDTVEYTNDLYGLKTLDTAGGLHIHEVPDVPHNCWPFDYTSLATEVPCKHAPVYDAQIYPLLV</sequence>
<dbReference type="PANTHER" id="PTHR11247">
    <property type="entry name" value="PALMITOYL-PROTEIN THIOESTERASE/DOLICHYLDIPHOSPHATASE 1"/>
    <property type="match status" value="1"/>
</dbReference>
<feature type="chain" id="PRO_5036380191" description="Lysosomal thioesterase PPT2" evidence="2">
    <location>
        <begin position="22"/>
        <end position="364"/>
    </location>
</feature>
<evidence type="ECO:0000313" key="4">
    <source>
        <dbReference type="EMBL" id="KAE9038208.1"/>
    </source>
</evidence>
<evidence type="ECO:0008006" key="7">
    <source>
        <dbReference type="Google" id="ProtNLM"/>
    </source>
</evidence>
<feature type="signal peptide" evidence="2">
    <location>
        <begin position="1"/>
        <end position="21"/>
    </location>
</feature>
<dbReference type="SUPFAM" id="SSF53474">
    <property type="entry name" value="alpha/beta-Hydrolases"/>
    <property type="match status" value="1"/>
</dbReference>
<dbReference type="Pfam" id="PF02089">
    <property type="entry name" value="Palm_thioest"/>
    <property type="match status" value="1"/>
</dbReference>
<dbReference type="GO" id="GO:0005764">
    <property type="term" value="C:lysosome"/>
    <property type="evidence" value="ECO:0007669"/>
    <property type="project" value="TreeGrafter"/>
</dbReference>
<evidence type="ECO:0000313" key="3">
    <source>
        <dbReference type="EMBL" id="KAE9033876.1"/>
    </source>
</evidence>
<dbReference type="EMBL" id="QXFV01000416">
    <property type="protein sequence ID" value="KAE9038208.1"/>
    <property type="molecule type" value="Genomic_DNA"/>
</dbReference>
<gene>
    <name evidence="4" type="ORF">PR001_g8055</name>
    <name evidence="3" type="ORF">PR002_g8450</name>
</gene>
<dbReference type="OrthoDB" id="155976at2759"/>
<organism evidence="3 6">
    <name type="scientific">Phytophthora rubi</name>
    <dbReference type="NCBI Taxonomy" id="129364"/>
    <lineage>
        <taxon>Eukaryota</taxon>
        <taxon>Sar</taxon>
        <taxon>Stramenopiles</taxon>
        <taxon>Oomycota</taxon>
        <taxon>Peronosporomycetes</taxon>
        <taxon>Peronosporales</taxon>
        <taxon>Peronosporaceae</taxon>
        <taxon>Phytophthora</taxon>
    </lineage>
</organism>
<comment type="caution">
    <text evidence="3">The sequence shown here is derived from an EMBL/GenBank/DDBJ whole genome shotgun (WGS) entry which is preliminary data.</text>
</comment>
<protein>
    <recommendedName>
        <fullName evidence="7">Lysosomal thioesterase PPT2</fullName>
    </recommendedName>
</protein>
<dbReference type="Proteomes" id="UP000429607">
    <property type="component" value="Unassembled WGS sequence"/>
</dbReference>
<evidence type="ECO:0000256" key="2">
    <source>
        <dbReference type="SAM" id="SignalP"/>
    </source>
</evidence>
<reference evidence="5 6" key="1">
    <citation type="submission" date="2018-09" db="EMBL/GenBank/DDBJ databases">
        <title>Genomic investigation of the strawberry pathogen Phytophthora fragariae indicates pathogenicity is determined by transcriptional variation in three key races.</title>
        <authorList>
            <person name="Adams T.M."/>
            <person name="Armitage A.D."/>
            <person name="Sobczyk M.K."/>
            <person name="Bates H.J."/>
            <person name="Dunwell J.M."/>
            <person name="Nellist C.F."/>
            <person name="Harrison R.J."/>
        </authorList>
    </citation>
    <scope>NUCLEOTIDE SEQUENCE [LARGE SCALE GENOMIC DNA]</scope>
    <source>
        <strain evidence="4 5">SCRP249</strain>
        <strain evidence="3 6">SCRP324</strain>
    </source>
</reference>
<dbReference type="EMBL" id="QXFU01000425">
    <property type="protein sequence ID" value="KAE9033876.1"/>
    <property type="molecule type" value="Genomic_DNA"/>
</dbReference>
<keyword evidence="1" id="KW-0378">Hydrolase</keyword>
<accession>A0A6A3MYN1</accession>
<name>A0A6A3MYN1_9STRA</name>